<accession>Q54AU5</accession>
<dbReference type="InParanoid" id="Q54AU5"/>
<name>Q54AU5_DICDI</name>
<dbReference type="dictyBase" id="DDB_G0294202"/>
<evidence type="ECO:0000313" key="2">
    <source>
        <dbReference type="Proteomes" id="UP000002195"/>
    </source>
</evidence>
<proteinExistence type="predicted"/>
<dbReference type="Proteomes" id="UP000002195">
    <property type="component" value="Unassembled WGS sequence"/>
</dbReference>
<organism evidence="1 2">
    <name type="scientific">Dictyostelium discoideum</name>
    <name type="common">Social amoeba</name>
    <dbReference type="NCBI Taxonomy" id="44689"/>
    <lineage>
        <taxon>Eukaryota</taxon>
        <taxon>Amoebozoa</taxon>
        <taxon>Evosea</taxon>
        <taxon>Eumycetozoa</taxon>
        <taxon>Dictyostelia</taxon>
        <taxon>Dictyosteliales</taxon>
        <taxon>Dictyosteliaceae</taxon>
        <taxon>Dictyostelium</taxon>
    </lineage>
</organism>
<dbReference type="VEuPathDB" id="AmoebaDB:DDB_G0294202"/>
<sequence length="75" mass="8906">MTFSNSLFLSSLGYNYFENTFVTLKPLLFDDKTLLFPKYLFYKSKSILKKEKNSNILIIAFNKDEIKECSRTFEE</sequence>
<dbReference type="HOGENOM" id="CLU_2676256_0_0_1"/>
<dbReference type="PaxDb" id="44689-DDB0215094"/>
<dbReference type="EMBL" id="AAFI02000232">
    <property type="protein sequence ID" value="EAL60388.1"/>
    <property type="molecule type" value="Genomic_DNA"/>
</dbReference>
<gene>
    <name evidence="1" type="ORF">DDB_G0294202</name>
</gene>
<protein>
    <submittedName>
        <fullName evidence="1">Uncharacterized protein</fullName>
    </submittedName>
</protein>
<reference evidence="1 2" key="1">
    <citation type="journal article" date="2005" name="Nature">
        <title>The genome of the social amoeba Dictyostelium discoideum.</title>
        <authorList>
            <consortium name="The Dictyostelium discoideum Sequencing Consortium"/>
            <person name="Eichinger L."/>
            <person name="Pachebat J.A."/>
            <person name="Glockner G."/>
            <person name="Rajandream M.A."/>
            <person name="Sucgang R."/>
            <person name="Berriman M."/>
            <person name="Song J."/>
            <person name="Olsen R."/>
            <person name="Szafranski K."/>
            <person name="Xu Q."/>
            <person name="Tunggal B."/>
            <person name="Kummerfeld S."/>
            <person name="Madera M."/>
            <person name="Konfortov B.A."/>
            <person name="Rivero F."/>
            <person name="Bankier A.T."/>
            <person name="Lehmann R."/>
            <person name="Hamlin N."/>
            <person name="Davies R."/>
            <person name="Gaudet P."/>
            <person name="Fey P."/>
            <person name="Pilcher K."/>
            <person name="Chen G."/>
            <person name="Saunders D."/>
            <person name="Sodergren E."/>
            <person name="Davis P."/>
            <person name="Kerhornou A."/>
            <person name="Nie X."/>
            <person name="Hall N."/>
            <person name="Anjard C."/>
            <person name="Hemphill L."/>
            <person name="Bason N."/>
            <person name="Farbrother P."/>
            <person name="Desany B."/>
            <person name="Just E."/>
            <person name="Morio T."/>
            <person name="Rost R."/>
            <person name="Churcher C."/>
            <person name="Cooper J."/>
            <person name="Haydock S."/>
            <person name="van Driessche N."/>
            <person name="Cronin A."/>
            <person name="Goodhead I."/>
            <person name="Muzny D."/>
            <person name="Mourier T."/>
            <person name="Pain A."/>
            <person name="Lu M."/>
            <person name="Harper D."/>
            <person name="Lindsay R."/>
            <person name="Hauser H."/>
            <person name="James K."/>
            <person name="Quiles M."/>
            <person name="Madan Babu M."/>
            <person name="Saito T."/>
            <person name="Buchrieser C."/>
            <person name="Wardroper A."/>
            <person name="Felder M."/>
            <person name="Thangavelu M."/>
            <person name="Johnson D."/>
            <person name="Knights A."/>
            <person name="Loulseged H."/>
            <person name="Mungall K."/>
            <person name="Oliver K."/>
            <person name="Price C."/>
            <person name="Quail M.A."/>
            <person name="Urushihara H."/>
            <person name="Hernandez J."/>
            <person name="Rabbinowitsch E."/>
            <person name="Steffen D."/>
            <person name="Sanders M."/>
            <person name="Ma J."/>
            <person name="Kohara Y."/>
            <person name="Sharp S."/>
            <person name="Simmonds M."/>
            <person name="Spiegler S."/>
            <person name="Tivey A."/>
            <person name="Sugano S."/>
            <person name="White B."/>
            <person name="Walker D."/>
            <person name="Woodward J."/>
            <person name="Winckler T."/>
            <person name="Tanaka Y."/>
            <person name="Shaulsky G."/>
            <person name="Schleicher M."/>
            <person name="Weinstock G."/>
            <person name="Rosenthal A."/>
            <person name="Cox E.C."/>
            <person name="Chisholm R.L."/>
            <person name="Gibbs R."/>
            <person name="Loomis W.F."/>
            <person name="Platzer M."/>
            <person name="Kay R.R."/>
            <person name="Williams J."/>
            <person name="Dear P.H."/>
            <person name="Noegel A.A."/>
            <person name="Barrell B."/>
            <person name="Kuspa A."/>
        </authorList>
    </citation>
    <scope>NUCLEOTIDE SEQUENCE [LARGE SCALE GENOMIC DNA]</scope>
    <source>
        <strain evidence="1 2">AX4</strain>
    </source>
</reference>
<keyword evidence="2" id="KW-1185">Reference proteome</keyword>
<dbReference type="GeneID" id="3385465"/>
<comment type="caution">
    <text evidence="1">The sequence shown here is derived from an EMBL/GenBank/DDBJ whole genome shotgun (WGS) entry which is preliminary data.</text>
</comment>
<dbReference type="RefSeq" id="XP_628801.1">
    <property type="nucleotide sequence ID" value="XM_628799.1"/>
</dbReference>
<dbReference type="KEGG" id="ddi:DDB_G0294202"/>
<evidence type="ECO:0000313" key="1">
    <source>
        <dbReference type="EMBL" id="EAL60388.1"/>
    </source>
</evidence>
<dbReference type="AlphaFoldDB" id="Q54AU5"/>